<dbReference type="Proteomes" id="UP000535511">
    <property type="component" value="Unassembled WGS sequence"/>
</dbReference>
<keyword evidence="2" id="KW-1185">Reference proteome</keyword>
<dbReference type="EMBL" id="JACCBG010000001">
    <property type="protein sequence ID" value="NYD41538.1"/>
    <property type="molecule type" value="Genomic_DNA"/>
</dbReference>
<sequence length="125" mass="13635">MPALPFRLANGTGRLLLGLLGLVVAVAVVASVIRVQQVHDYGWEWTLFPSAARPKIHFEGRDYDRGGEQSGVVPRGYVLEGETFGEGEIYKSGLDRGTSTVIYVKDGRHVYAYGLMGAPRASVRI</sequence>
<proteinExistence type="predicted"/>
<gene>
    <name evidence="1" type="ORF">BJZ21_001621</name>
</gene>
<evidence type="ECO:0000313" key="2">
    <source>
        <dbReference type="Proteomes" id="UP000535511"/>
    </source>
</evidence>
<protein>
    <submittedName>
        <fullName evidence="1">Uncharacterized protein</fullName>
    </submittedName>
</protein>
<dbReference type="RefSeq" id="WP_179663271.1">
    <property type="nucleotide sequence ID" value="NZ_JACCBG010000001.1"/>
</dbReference>
<accession>A0A7Y9E5B3</accession>
<reference evidence="1 2" key="1">
    <citation type="submission" date="2020-07" db="EMBL/GenBank/DDBJ databases">
        <title>Sequencing the genomes of 1000 actinobacteria strains.</title>
        <authorList>
            <person name="Klenk H.-P."/>
        </authorList>
    </citation>
    <scope>NUCLEOTIDE SEQUENCE [LARGE SCALE GENOMIC DNA]</scope>
    <source>
        <strain evidence="1 2">DSM 21350</strain>
    </source>
</reference>
<name>A0A7Y9E5B3_9ACTN</name>
<comment type="caution">
    <text evidence="1">The sequence shown here is derived from an EMBL/GenBank/DDBJ whole genome shotgun (WGS) entry which is preliminary data.</text>
</comment>
<dbReference type="AlphaFoldDB" id="A0A7Y9E5B3"/>
<evidence type="ECO:0000313" key="1">
    <source>
        <dbReference type="EMBL" id="NYD41538.1"/>
    </source>
</evidence>
<organism evidence="1 2">
    <name type="scientific">Nocardioides panaciterrulae</name>
    <dbReference type="NCBI Taxonomy" id="661492"/>
    <lineage>
        <taxon>Bacteria</taxon>
        <taxon>Bacillati</taxon>
        <taxon>Actinomycetota</taxon>
        <taxon>Actinomycetes</taxon>
        <taxon>Propionibacteriales</taxon>
        <taxon>Nocardioidaceae</taxon>
        <taxon>Nocardioides</taxon>
    </lineage>
</organism>